<dbReference type="InterPro" id="IPR001206">
    <property type="entry name" value="Diacylglycerol_kinase_cat_dom"/>
</dbReference>
<dbReference type="GO" id="GO:0016301">
    <property type="term" value="F:kinase activity"/>
    <property type="evidence" value="ECO:0007669"/>
    <property type="project" value="InterPro"/>
</dbReference>
<dbReference type="Proteomes" id="UP000321595">
    <property type="component" value="Chromosome"/>
</dbReference>
<accession>A0A5B8XZG9</accession>
<name>A0A5B8XZG9_9DELT</name>
<dbReference type="RefSeq" id="WP_146962069.1">
    <property type="nucleotide sequence ID" value="NZ_CP042467.1"/>
</dbReference>
<organism evidence="2 3">
    <name type="scientific">Microvenator marinus</name>
    <dbReference type="NCBI Taxonomy" id="2600177"/>
    <lineage>
        <taxon>Bacteria</taxon>
        <taxon>Deltaproteobacteria</taxon>
        <taxon>Bradymonadales</taxon>
        <taxon>Microvenatoraceae</taxon>
        <taxon>Microvenator</taxon>
    </lineage>
</organism>
<evidence type="ECO:0000313" key="3">
    <source>
        <dbReference type="Proteomes" id="UP000321595"/>
    </source>
</evidence>
<sequence length="344" mass="38331">MLKDIPSKISSSPGKYAVMLNARAKRWTGTLHAEISRWVPAQDLFLTEDFRQAERTVDRLIREGYQTIFTAGGDGTIMYLLNAIENRIRSGQVERSEAPKVGVLKMGTGNAIASYLGSGDIISDLRRLRAGAPLITYEVGMIEGIEGLYPFAGFGLDALILNDYDAIKEMVQGRALENYVTGLSGYALAVGTRSIPTALRQKEVPVEFVNNKEAFQIDANGNVLREFKAGETIFEGRVKIFGVGSIGNWGFDLQMFPQCHFKPGFFQLRTFDGSILWILKNLNRFWKGELQEGHHWDFICNDVTCTILEGSLPYQVAGDAQGYQRGAHWKSPEFPVQLAVAYQD</sequence>
<dbReference type="PROSITE" id="PS50146">
    <property type="entry name" value="DAGK"/>
    <property type="match status" value="1"/>
</dbReference>
<dbReference type="EMBL" id="CP042467">
    <property type="protein sequence ID" value="QED29076.1"/>
    <property type="molecule type" value="Genomic_DNA"/>
</dbReference>
<proteinExistence type="predicted"/>
<dbReference type="InterPro" id="IPR017438">
    <property type="entry name" value="ATP-NAD_kinase_N"/>
</dbReference>
<dbReference type="SUPFAM" id="SSF111331">
    <property type="entry name" value="NAD kinase/diacylglycerol kinase-like"/>
    <property type="match status" value="1"/>
</dbReference>
<dbReference type="Pfam" id="PF00781">
    <property type="entry name" value="DAGK_cat"/>
    <property type="match status" value="1"/>
</dbReference>
<dbReference type="KEGG" id="bbae:FRD01_17890"/>
<gene>
    <name evidence="2" type="ORF">FRD01_17890</name>
</gene>
<dbReference type="Gene3D" id="3.40.50.10330">
    <property type="entry name" value="Probable inorganic polyphosphate/atp-NAD kinase, domain 1"/>
    <property type="match status" value="1"/>
</dbReference>
<evidence type="ECO:0000313" key="2">
    <source>
        <dbReference type="EMBL" id="QED29076.1"/>
    </source>
</evidence>
<reference evidence="2 3" key="1">
    <citation type="submission" date="2019-08" db="EMBL/GenBank/DDBJ databases">
        <authorList>
            <person name="Liang Q."/>
        </authorList>
    </citation>
    <scope>NUCLEOTIDE SEQUENCE [LARGE SCALE GENOMIC DNA]</scope>
    <source>
        <strain evidence="2 3">V1718</strain>
    </source>
</reference>
<protein>
    <recommendedName>
        <fullName evidence="1">DAGKc domain-containing protein</fullName>
    </recommendedName>
</protein>
<dbReference type="OrthoDB" id="5504398at2"/>
<feature type="domain" description="DAGKc" evidence="1">
    <location>
        <begin position="11"/>
        <end position="146"/>
    </location>
</feature>
<dbReference type="InterPro" id="IPR016064">
    <property type="entry name" value="NAD/diacylglycerol_kinase_sf"/>
</dbReference>
<evidence type="ECO:0000259" key="1">
    <source>
        <dbReference type="PROSITE" id="PS50146"/>
    </source>
</evidence>
<keyword evidence="3" id="KW-1185">Reference proteome</keyword>
<dbReference type="AlphaFoldDB" id="A0A5B8XZG9"/>